<evidence type="ECO:0000313" key="8">
    <source>
        <dbReference type="EMBL" id="RVT90985.1"/>
    </source>
</evidence>
<dbReference type="Pfam" id="PF08240">
    <property type="entry name" value="ADH_N"/>
    <property type="match status" value="1"/>
</dbReference>
<dbReference type="PANTHER" id="PTHR43880:SF12">
    <property type="entry name" value="ALCOHOL DEHYDROGENASE CLASS-3"/>
    <property type="match status" value="1"/>
</dbReference>
<keyword evidence="5" id="KW-0520">NAD</keyword>
<dbReference type="Proteomes" id="UP000282971">
    <property type="component" value="Unassembled WGS sequence"/>
</dbReference>
<evidence type="ECO:0000256" key="6">
    <source>
        <dbReference type="RuleBase" id="RU361277"/>
    </source>
</evidence>
<evidence type="ECO:0000256" key="3">
    <source>
        <dbReference type="ARBA" id="ARBA00022833"/>
    </source>
</evidence>
<dbReference type="SMART" id="SM00829">
    <property type="entry name" value="PKS_ER"/>
    <property type="match status" value="1"/>
</dbReference>
<keyword evidence="4" id="KW-0560">Oxidoreductase</keyword>
<dbReference type="InterPro" id="IPR020843">
    <property type="entry name" value="ER"/>
</dbReference>
<dbReference type="Pfam" id="PF00107">
    <property type="entry name" value="ADH_zinc_N"/>
    <property type="match status" value="1"/>
</dbReference>
<dbReference type="InterPro" id="IPR011032">
    <property type="entry name" value="GroES-like_sf"/>
</dbReference>
<evidence type="ECO:0000256" key="2">
    <source>
        <dbReference type="ARBA" id="ARBA00022723"/>
    </source>
</evidence>
<organism evidence="8 9">
    <name type="scientific">Sphingomonas crocodyli</name>
    <dbReference type="NCBI Taxonomy" id="1979270"/>
    <lineage>
        <taxon>Bacteria</taxon>
        <taxon>Pseudomonadati</taxon>
        <taxon>Pseudomonadota</taxon>
        <taxon>Alphaproteobacteria</taxon>
        <taxon>Sphingomonadales</taxon>
        <taxon>Sphingomonadaceae</taxon>
        <taxon>Sphingomonas</taxon>
    </lineage>
</organism>
<dbReference type="InterPro" id="IPR013149">
    <property type="entry name" value="ADH-like_C"/>
</dbReference>
<comment type="cofactor">
    <cofactor evidence="1 6">
        <name>Zn(2+)</name>
        <dbReference type="ChEBI" id="CHEBI:29105"/>
    </cofactor>
</comment>
<evidence type="ECO:0000256" key="5">
    <source>
        <dbReference type="ARBA" id="ARBA00023027"/>
    </source>
</evidence>
<dbReference type="AlphaFoldDB" id="A0A437M078"/>
<comment type="caution">
    <text evidence="8">The sequence shown here is derived from an EMBL/GenBank/DDBJ whole genome shotgun (WGS) entry which is preliminary data.</text>
</comment>
<dbReference type="InterPro" id="IPR036291">
    <property type="entry name" value="NAD(P)-bd_dom_sf"/>
</dbReference>
<keyword evidence="2 6" id="KW-0479">Metal-binding</keyword>
<dbReference type="InterPro" id="IPR013154">
    <property type="entry name" value="ADH-like_N"/>
</dbReference>
<dbReference type="GO" id="GO:0008270">
    <property type="term" value="F:zinc ion binding"/>
    <property type="evidence" value="ECO:0007669"/>
    <property type="project" value="InterPro"/>
</dbReference>
<dbReference type="GO" id="GO:0051903">
    <property type="term" value="F:S-(hydroxymethyl)glutathione dehydrogenase [NAD(P)+] activity"/>
    <property type="evidence" value="ECO:0007669"/>
    <property type="project" value="TreeGrafter"/>
</dbReference>
<evidence type="ECO:0000313" key="9">
    <source>
        <dbReference type="Proteomes" id="UP000282971"/>
    </source>
</evidence>
<dbReference type="GO" id="GO:0046294">
    <property type="term" value="P:formaldehyde catabolic process"/>
    <property type="evidence" value="ECO:0007669"/>
    <property type="project" value="TreeGrafter"/>
</dbReference>
<accession>A0A437M078</accession>
<protein>
    <submittedName>
        <fullName evidence="8">NAD(P)-dependent alcohol dehydrogenase</fullName>
    </submittedName>
</protein>
<dbReference type="InterPro" id="IPR002328">
    <property type="entry name" value="ADH_Zn_CS"/>
</dbReference>
<dbReference type="CDD" id="cd08278">
    <property type="entry name" value="benzyl_alcohol_DH"/>
    <property type="match status" value="1"/>
</dbReference>
<dbReference type="GO" id="GO:0005829">
    <property type="term" value="C:cytosol"/>
    <property type="evidence" value="ECO:0007669"/>
    <property type="project" value="TreeGrafter"/>
</dbReference>
<proteinExistence type="inferred from homology"/>
<keyword evidence="3 6" id="KW-0862">Zinc</keyword>
<evidence type="ECO:0000259" key="7">
    <source>
        <dbReference type="SMART" id="SM00829"/>
    </source>
</evidence>
<reference evidence="8 9" key="1">
    <citation type="submission" date="2019-01" db="EMBL/GenBank/DDBJ databases">
        <authorList>
            <person name="Chen W.-M."/>
        </authorList>
    </citation>
    <scope>NUCLEOTIDE SEQUENCE [LARGE SCALE GENOMIC DNA]</scope>
    <source>
        <strain evidence="8 9">CCP-7</strain>
    </source>
</reference>
<dbReference type="SUPFAM" id="SSF50129">
    <property type="entry name" value="GroES-like"/>
    <property type="match status" value="1"/>
</dbReference>
<dbReference type="OrthoDB" id="9770544at2"/>
<comment type="similarity">
    <text evidence="6">Belongs to the zinc-containing alcohol dehydrogenase family.</text>
</comment>
<dbReference type="FunFam" id="3.40.50.720:FF:000003">
    <property type="entry name" value="S-(hydroxymethyl)glutathione dehydrogenase"/>
    <property type="match status" value="1"/>
</dbReference>
<dbReference type="Gene3D" id="3.90.180.10">
    <property type="entry name" value="Medium-chain alcohol dehydrogenases, catalytic domain"/>
    <property type="match status" value="1"/>
</dbReference>
<sequence length="377" mass="39567">MAGQDREAVTMNIEAYLFHGPGQPLSLETIEICDPAPGELLVKLVGTGICHTDVSMTAGRRDWGAPTVLGHEGAGHVVAIGEGVEDFAVGDAVVLSFRSCGECPVCDSGHPGYCDEISDLNFSGKRRDGTTPLSRDGKPVMGQFFGQSSFATHSIVHASAAVKVDPSLPLELLGPLACGIQTGAGAVINVLKPDAGKAFALFGAGSVGLSGLMAAKMLGCDPIIAVDVMPERREAALRFGATHAIDPLAEDPVAAIKAITGGRGAAYSFDATSKSAVLAQAFLCLDSFGRCAYVGAHETPDVALNSHRFMRGCTLHGVMEGDSRPRDFIPELIGYWQAGRLPFDQMVSFYPFSELDRAVADMNSGRAVKPILRFDAA</sequence>
<dbReference type="SUPFAM" id="SSF51735">
    <property type="entry name" value="NAD(P)-binding Rossmann-fold domains"/>
    <property type="match status" value="1"/>
</dbReference>
<keyword evidence="9" id="KW-1185">Reference proteome</keyword>
<evidence type="ECO:0000256" key="1">
    <source>
        <dbReference type="ARBA" id="ARBA00001947"/>
    </source>
</evidence>
<feature type="domain" description="Enoyl reductase (ER)" evidence="7">
    <location>
        <begin position="22"/>
        <end position="372"/>
    </location>
</feature>
<dbReference type="Gene3D" id="3.40.50.720">
    <property type="entry name" value="NAD(P)-binding Rossmann-like Domain"/>
    <property type="match status" value="1"/>
</dbReference>
<dbReference type="EMBL" id="SACN01000002">
    <property type="protein sequence ID" value="RVT90985.1"/>
    <property type="molecule type" value="Genomic_DNA"/>
</dbReference>
<name>A0A437M078_9SPHN</name>
<dbReference type="PANTHER" id="PTHR43880">
    <property type="entry name" value="ALCOHOL DEHYDROGENASE"/>
    <property type="match status" value="1"/>
</dbReference>
<gene>
    <name evidence="8" type="ORF">EOD43_15750</name>
</gene>
<dbReference type="PROSITE" id="PS00059">
    <property type="entry name" value="ADH_ZINC"/>
    <property type="match status" value="1"/>
</dbReference>
<evidence type="ECO:0000256" key="4">
    <source>
        <dbReference type="ARBA" id="ARBA00023002"/>
    </source>
</evidence>